<dbReference type="Proteomes" id="UP000325030">
    <property type="component" value="Chromosome"/>
</dbReference>
<evidence type="ECO:0000313" key="3">
    <source>
        <dbReference type="Proteomes" id="UP000322983"/>
    </source>
</evidence>
<name>A0A510DZR8_9CREN</name>
<evidence type="ECO:0000313" key="1">
    <source>
        <dbReference type="EMBL" id="BBG25440.1"/>
    </source>
</evidence>
<dbReference type="STRING" id="1294262.GCA_001316085_00726"/>
<accession>A0A510E6U6</accession>
<evidence type="ECO:0000313" key="2">
    <source>
        <dbReference type="EMBL" id="BBG28234.1"/>
    </source>
</evidence>
<accession>A0A510DZR8</accession>
<dbReference type="AlphaFoldDB" id="A0A510DZR8"/>
<dbReference type="OrthoDB" id="35853at2157"/>
<dbReference type="GeneID" id="41719058"/>
<dbReference type="EMBL" id="AP018930">
    <property type="protein sequence ID" value="BBG28234.1"/>
    <property type="molecule type" value="Genomic_DNA"/>
</dbReference>
<reference evidence="1 3" key="2">
    <citation type="journal article" date="2020" name="Int. J. Syst. Evol. Microbiol.">
        <title>Sulfuracidifex tepidarius gen. nov., sp. nov. and transfer of Sulfolobus metallicus Huber and Stetter 1992 to the genus Sulfuracidifex as Sulfuracidifex metallicus comb. nov.</title>
        <authorList>
            <person name="Itoh T."/>
            <person name="Miura T."/>
            <person name="Sakai H.D."/>
            <person name="Kato S."/>
            <person name="Ohkuma M."/>
            <person name="Takashina T."/>
        </authorList>
    </citation>
    <scope>NUCLEOTIDE SEQUENCE [LARGE SCALE GENOMIC DNA]</scope>
    <source>
        <strain evidence="1 3">IC-006</strain>
        <strain evidence="2">IC-007</strain>
    </source>
</reference>
<dbReference type="EMBL" id="AP018929">
    <property type="protein sequence ID" value="BBG25440.1"/>
    <property type="molecule type" value="Genomic_DNA"/>
</dbReference>
<dbReference type="RefSeq" id="WP_149528871.1">
    <property type="nucleotide sequence ID" value="NZ_AP018929.1"/>
</dbReference>
<protein>
    <submittedName>
        <fullName evidence="1">Uncharacterized protein</fullName>
    </submittedName>
</protein>
<organism evidence="1 3">
    <name type="scientific">Sulfuracidifex tepidarius</name>
    <dbReference type="NCBI Taxonomy" id="1294262"/>
    <lineage>
        <taxon>Archaea</taxon>
        <taxon>Thermoproteota</taxon>
        <taxon>Thermoprotei</taxon>
        <taxon>Sulfolobales</taxon>
        <taxon>Sulfolobaceae</taxon>
        <taxon>Sulfuracidifex</taxon>
    </lineage>
</organism>
<dbReference type="KEGG" id="step:IC006_2776"/>
<dbReference type="Proteomes" id="UP000322983">
    <property type="component" value="Chromosome"/>
</dbReference>
<reference evidence="4" key="1">
    <citation type="submission" date="2018-09" db="EMBL/GenBank/DDBJ databases">
        <title>Complete Genome Sequencing of Sulfolobus sp. JCM 16834.</title>
        <authorList>
            <person name="Kato S."/>
            <person name="Itoh T."/>
            <person name="Ohkuma M."/>
        </authorList>
    </citation>
    <scope>NUCLEOTIDE SEQUENCE [LARGE SCALE GENOMIC DNA]</scope>
    <source>
        <strain evidence="4">IC-007</strain>
    </source>
</reference>
<keyword evidence="3" id="KW-1185">Reference proteome</keyword>
<proteinExistence type="predicted"/>
<gene>
    <name evidence="1" type="ORF">IC006_2776</name>
    <name evidence="2" type="ORF">IC007_2790</name>
</gene>
<sequence>MRSKVADVPLMGDKYTITNDKDGLRFINSSGEAVNPSLLEVGNEIGDEIVKNRSLYYKLLPLSKYPDIVTFKLIDSIINIGGFADDMLEASCKKGENYCRYAMSKIKEAKIPLFKISDPTLEMIYKIDRSILFLYHDIKQVYKIDPNLAFEIITSKHELSLSDLVVLLRMGKLKDVLEESVIHVDQNFPSRYVILLNTLLVKNKDAVDVISSLPFVRISECSFVHPEATDFLQMYSEDFRKMLNEKGIVFLTDINKGITTNRNEINIDLTDFLRENNIIILKQAKTCES</sequence>
<evidence type="ECO:0000313" key="4">
    <source>
        <dbReference type="Proteomes" id="UP000325030"/>
    </source>
</evidence>